<evidence type="ECO:0000256" key="1">
    <source>
        <dbReference type="ARBA" id="ARBA00004713"/>
    </source>
</evidence>
<accession>A0A223V2D3</accession>
<proteinExistence type="inferred from homology"/>
<dbReference type="SUPFAM" id="SSF53756">
    <property type="entry name" value="UDP-Glycosyltransferase/glycogen phosphorylase"/>
    <property type="match status" value="1"/>
</dbReference>
<dbReference type="GO" id="GO:0043842">
    <property type="term" value="F:Kdo transferase activity"/>
    <property type="evidence" value="ECO:0007669"/>
    <property type="project" value="UniProtKB-EC"/>
</dbReference>
<dbReference type="EMBL" id="CP022957">
    <property type="protein sequence ID" value="ASV29541.1"/>
    <property type="molecule type" value="Genomic_DNA"/>
</dbReference>
<protein>
    <recommendedName>
        <fullName evidence="3 7">3-deoxy-D-manno-octulosonic acid transferase</fullName>
        <shortName evidence="7">Kdo transferase</shortName>
        <ecNumber evidence="2 7">2.4.99.12</ecNumber>
    </recommendedName>
    <alternativeName>
        <fullName evidence="5 7">Lipid IV(A) 3-deoxy-D-manno-octulosonic acid transferase</fullName>
    </alternativeName>
</protein>
<dbReference type="Proteomes" id="UP000215244">
    <property type="component" value="Chromosome"/>
</dbReference>
<gene>
    <name evidence="9" type="ORF">CJ263_04515</name>
</gene>
<evidence type="ECO:0000256" key="3">
    <source>
        <dbReference type="ARBA" id="ARBA00019077"/>
    </source>
</evidence>
<dbReference type="RefSeq" id="WP_094996167.1">
    <property type="nucleotide sequence ID" value="NZ_BMJL01000001.1"/>
</dbReference>
<dbReference type="InterPro" id="IPR039901">
    <property type="entry name" value="Kdotransferase"/>
</dbReference>
<evidence type="ECO:0000313" key="9">
    <source>
        <dbReference type="EMBL" id="ASV29541.1"/>
    </source>
</evidence>
<comment type="catalytic activity">
    <reaction evidence="6 7">
        <text>lipid IVA (E. coli) + CMP-3-deoxy-beta-D-manno-octulosonate = alpha-Kdo-(2-&gt;6)-lipid IVA (E. coli) + CMP + H(+)</text>
        <dbReference type="Rhea" id="RHEA:28066"/>
        <dbReference type="ChEBI" id="CHEBI:15378"/>
        <dbReference type="ChEBI" id="CHEBI:58603"/>
        <dbReference type="ChEBI" id="CHEBI:60364"/>
        <dbReference type="ChEBI" id="CHEBI:60377"/>
        <dbReference type="ChEBI" id="CHEBI:85987"/>
        <dbReference type="EC" id="2.4.99.12"/>
    </reaction>
</comment>
<comment type="subcellular location">
    <subcellularLocation>
        <location evidence="7">Cell membrane</location>
    </subcellularLocation>
</comment>
<dbReference type="UniPathway" id="UPA00958"/>
<dbReference type="GO" id="GO:0005886">
    <property type="term" value="C:plasma membrane"/>
    <property type="evidence" value="ECO:0007669"/>
    <property type="project" value="UniProtKB-SubCell"/>
</dbReference>
<dbReference type="Pfam" id="PF04413">
    <property type="entry name" value="Glycos_transf_N"/>
    <property type="match status" value="1"/>
</dbReference>
<reference evidence="9 10" key="1">
    <citation type="submission" date="2017-08" db="EMBL/GenBank/DDBJ databases">
        <title>The complete genome sequence of Maribacter sp. B1, isolated from deep-sea sediment.</title>
        <authorList>
            <person name="Wu Y.-H."/>
            <person name="Cheng H."/>
            <person name="Xu X.-W."/>
        </authorList>
    </citation>
    <scope>NUCLEOTIDE SEQUENCE [LARGE SCALE GENOMIC DNA]</scope>
    <source>
        <strain evidence="9 10">B1</strain>
    </source>
</reference>
<evidence type="ECO:0000256" key="5">
    <source>
        <dbReference type="ARBA" id="ARBA00031445"/>
    </source>
</evidence>
<keyword evidence="7" id="KW-0448">Lipopolysaccharide biosynthesis</keyword>
<dbReference type="PANTHER" id="PTHR42755">
    <property type="entry name" value="3-DEOXY-MANNO-OCTULOSONATE CYTIDYLYLTRANSFERASE"/>
    <property type="match status" value="1"/>
</dbReference>
<keyword evidence="4 7" id="KW-0808">Transferase</keyword>
<evidence type="ECO:0000256" key="2">
    <source>
        <dbReference type="ARBA" id="ARBA00012621"/>
    </source>
</evidence>
<evidence type="ECO:0000256" key="7">
    <source>
        <dbReference type="RuleBase" id="RU365103"/>
    </source>
</evidence>
<dbReference type="Gene3D" id="3.40.50.2000">
    <property type="entry name" value="Glycogen Phosphorylase B"/>
    <property type="match status" value="1"/>
</dbReference>
<keyword evidence="7" id="KW-1003">Cell membrane</keyword>
<keyword evidence="10" id="KW-1185">Reference proteome</keyword>
<comment type="similarity">
    <text evidence="7">Belongs to the glycosyltransferase group 1 family.</text>
</comment>
<evidence type="ECO:0000313" key="10">
    <source>
        <dbReference type="Proteomes" id="UP000215244"/>
    </source>
</evidence>
<dbReference type="OrthoDB" id="9789797at2"/>
<dbReference type="InterPro" id="IPR038107">
    <property type="entry name" value="Glycos_transf_N_sf"/>
</dbReference>
<dbReference type="EC" id="2.4.99.12" evidence="2 7"/>
<organism evidence="9 10">
    <name type="scientific">Maribacter cobaltidurans</name>
    <dbReference type="NCBI Taxonomy" id="1178778"/>
    <lineage>
        <taxon>Bacteria</taxon>
        <taxon>Pseudomonadati</taxon>
        <taxon>Bacteroidota</taxon>
        <taxon>Flavobacteriia</taxon>
        <taxon>Flavobacteriales</taxon>
        <taxon>Flavobacteriaceae</taxon>
        <taxon>Maribacter</taxon>
    </lineage>
</organism>
<dbReference type="AlphaFoldDB" id="A0A223V2D3"/>
<dbReference type="PANTHER" id="PTHR42755:SF1">
    <property type="entry name" value="3-DEOXY-D-MANNO-OCTULOSONIC ACID TRANSFERASE, MITOCHONDRIAL-RELATED"/>
    <property type="match status" value="1"/>
</dbReference>
<keyword evidence="7" id="KW-0472">Membrane</keyword>
<comment type="function">
    <text evidence="7">Involved in lipopolysaccharide (LPS) biosynthesis. Catalyzes the transfer of 3-deoxy-D-manno-octulosonate (Kdo) residue(s) from CMP-Kdo to lipid IV(A), the tetraacyldisaccharide-1,4'-bisphosphate precursor of lipid A.</text>
</comment>
<evidence type="ECO:0000256" key="4">
    <source>
        <dbReference type="ARBA" id="ARBA00022679"/>
    </source>
</evidence>
<dbReference type="Gene3D" id="3.40.50.11720">
    <property type="entry name" value="3-Deoxy-D-manno-octulosonic-acid transferase, N-terminal domain"/>
    <property type="match status" value="1"/>
</dbReference>
<evidence type="ECO:0000256" key="6">
    <source>
        <dbReference type="ARBA" id="ARBA00049183"/>
    </source>
</evidence>
<dbReference type="GO" id="GO:0009245">
    <property type="term" value="P:lipid A biosynthetic process"/>
    <property type="evidence" value="ECO:0007669"/>
    <property type="project" value="TreeGrafter"/>
</dbReference>
<dbReference type="InterPro" id="IPR007507">
    <property type="entry name" value="Glycos_transf_N"/>
</dbReference>
<feature type="domain" description="3-deoxy-D-manno-octulosonic-acid transferase N-terminal" evidence="8">
    <location>
        <begin position="40"/>
        <end position="206"/>
    </location>
</feature>
<evidence type="ECO:0000259" key="8">
    <source>
        <dbReference type="Pfam" id="PF04413"/>
    </source>
</evidence>
<name>A0A223V2D3_9FLAO</name>
<sequence>MRYIYSFIVFISWQILKLVALVNPKISQFVSGRKEVFDVLKNRTSETDKVLWIHAASLGEYEQGLPILERLKLEYPTHKILLTFFSPSGYEVKKDSSPADITTYLPIDTPKKAAMFLDTVKPSLAIFIKYEIWPNYLHMLNKRKIPALLISARFKPDKIFFKSYGGFMRSSLSQFSHIFVQDDNSYMLLKNIGIEKVSVAGDTRLDRVLEILEQDNSLGFMDQFQQRKNCLVAGSTWPEDEKLLVEFINNTKGDEKFVIAPHNINGEHIQNLKKSISKKTLLYTDLPKQISADIQVIIIDTIGLLTKIYSYANIAYVGGGFATGLHNTLEPAVFGIPVIIGPNYKGFLEVEDLVQLGGILPIKNQKEFNEVINQLFNNAKESSSIGAINSQYILNNKGASIQIMEGIRTLL</sequence>
<dbReference type="KEGG" id="marb:CJ263_04515"/>
<dbReference type="GO" id="GO:0009244">
    <property type="term" value="P:lipopolysaccharide core region biosynthetic process"/>
    <property type="evidence" value="ECO:0007669"/>
    <property type="project" value="UniProtKB-UniRule"/>
</dbReference>
<comment type="pathway">
    <text evidence="1 7">Bacterial outer membrane biogenesis; LPS core biosynthesis.</text>
</comment>